<sequence>MRGQFPMSFTNCSSVLVGRSLLYFMSDGELILEYDLARHGLTVFHTPRADSRNSYAWTFNLMLAEDGGLGVGEIFYPYLKLWSREVSDGTSARWVLSRVIDLDNLLPIGHREDICDRLCVLGFAVGANVIFITAEPGVFRIELQTERVRKVCNRRGFDNLIPFVGFYTPHSRLEALEGKQNDLLLPPNPTEDRGGEEEEKILERAQELFDKGCKAIVDKDFTNAIDCFSHALAIRVSHYGELAPECARTYYRYGRALVCKALEVRNEESVKTAATPSKDDPGSLEASSEKGEILHGKDQEDVNMTCNEANSDLDLAWKMLDTARVIVVKNPEKTMEKVVIFCALAEVSMKKEDRDTTIAYYLEALAILEHLPYHIRVIQLNFRICLVFELASKVGDAIAYCAKAISVCQSRIQKLKNAKEALLANKHVSASGAKGHSEKFTLEDEMSVLGRMLARMQKKHDELEQAMSAQAMASHEQNVAVP</sequence>
<keyword evidence="2" id="KW-1185">Reference proteome</keyword>
<reference evidence="1" key="2">
    <citation type="submission" date="2025-09" db="UniProtKB">
        <authorList>
            <consortium name="EnsemblPlants"/>
        </authorList>
    </citation>
    <scope>IDENTIFICATION</scope>
</reference>
<protein>
    <submittedName>
        <fullName evidence="1">Uncharacterized protein</fullName>
    </submittedName>
</protein>
<proteinExistence type="predicted"/>
<evidence type="ECO:0000313" key="2">
    <source>
        <dbReference type="Proteomes" id="UP001732700"/>
    </source>
</evidence>
<dbReference type="EnsemblPlants" id="AVESA.00010b.r2.7CG0712100.1">
    <property type="protein sequence ID" value="AVESA.00010b.r2.7CG0712100.1.CDS"/>
    <property type="gene ID" value="AVESA.00010b.r2.7CG0712100"/>
</dbReference>
<name>A0ACD6A9Z5_AVESA</name>
<accession>A0ACD6A9Z5</accession>
<dbReference type="Proteomes" id="UP001732700">
    <property type="component" value="Chromosome 7C"/>
</dbReference>
<reference evidence="1" key="1">
    <citation type="submission" date="2021-05" db="EMBL/GenBank/DDBJ databases">
        <authorList>
            <person name="Scholz U."/>
            <person name="Mascher M."/>
            <person name="Fiebig A."/>
        </authorList>
    </citation>
    <scope>NUCLEOTIDE SEQUENCE [LARGE SCALE GENOMIC DNA]</scope>
</reference>
<organism evidence="1 2">
    <name type="scientific">Avena sativa</name>
    <name type="common">Oat</name>
    <dbReference type="NCBI Taxonomy" id="4498"/>
    <lineage>
        <taxon>Eukaryota</taxon>
        <taxon>Viridiplantae</taxon>
        <taxon>Streptophyta</taxon>
        <taxon>Embryophyta</taxon>
        <taxon>Tracheophyta</taxon>
        <taxon>Spermatophyta</taxon>
        <taxon>Magnoliopsida</taxon>
        <taxon>Liliopsida</taxon>
        <taxon>Poales</taxon>
        <taxon>Poaceae</taxon>
        <taxon>BOP clade</taxon>
        <taxon>Pooideae</taxon>
        <taxon>Poodae</taxon>
        <taxon>Poeae</taxon>
        <taxon>Poeae Chloroplast Group 1 (Aveneae type)</taxon>
        <taxon>Aveninae</taxon>
        <taxon>Avena</taxon>
    </lineage>
</organism>
<evidence type="ECO:0000313" key="1">
    <source>
        <dbReference type="EnsemblPlants" id="AVESA.00010b.r2.7CG0712100.1.CDS"/>
    </source>
</evidence>